<accession>A0AAV0RL37</accession>
<gene>
    <name evidence="1" type="ORF">LITE_LOCUS48233</name>
</gene>
<dbReference type="Proteomes" id="UP001154282">
    <property type="component" value="Unassembled WGS sequence"/>
</dbReference>
<protein>
    <submittedName>
        <fullName evidence="1">Uncharacterized protein</fullName>
    </submittedName>
</protein>
<sequence length="122" mass="13789">MRVDRRVSICTPLLKKTPKSEQDGNEVRVIGGKVSYVVEDEWMHDGADSVRNASIVKELPDDYFWNTREYYAAAIRATIIKAAPVHDSANWHLDNVLPVLQRRVSTGKDYLQSMLALDGSNN</sequence>
<evidence type="ECO:0000313" key="2">
    <source>
        <dbReference type="Proteomes" id="UP001154282"/>
    </source>
</evidence>
<dbReference type="AlphaFoldDB" id="A0AAV0RL37"/>
<reference evidence="1" key="1">
    <citation type="submission" date="2022-08" db="EMBL/GenBank/DDBJ databases">
        <authorList>
            <person name="Gutierrez-Valencia J."/>
        </authorList>
    </citation>
    <scope>NUCLEOTIDE SEQUENCE</scope>
</reference>
<organism evidence="1 2">
    <name type="scientific">Linum tenue</name>
    <dbReference type="NCBI Taxonomy" id="586396"/>
    <lineage>
        <taxon>Eukaryota</taxon>
        <taxon>Viridiplantae</taxon>
        <taxon>Streptophyta</taxon>
        <taxon>Embryophyta</taxon>
        <taxon>Tracheophyta</taxon>
        <taxon>Spermatophyta</taxon>
        <taxon>Magnoliopsida</taxon>
        <taxon>eudicotyledons</taxon>
        <taxon>Gunneridae</taxon>
        <taxon>Pentapetalae</taxon>
        <taxon>rosids</taxon>
        <taxon>fabids</taxon>
        <taxon>Malpighiales</taxon>
        <taxon>Linaceae</taxon>
        <taxon>Linum</taxon>
    </lineage>
</organism>
<keyword evidence="2" id="KW-1185">Reference proteome</keyword>
<comment type="caution">
    <text evidence="1">The sequence shown here is derived from an EMBL/GenBank/DDBJ whole genome shotgun (WGS) entry which is preliminary data.</text>
</comment>
<proteinExistence type="predicted"/>
<name>A0AAV0RL37_9ROSI</name>
<dbReference type="EMBL" id="CAMGYJ010000011">
    <property type="protein sequence ID" value="CAI0557127.1"/>
    <property type="molecule type" value="Genomic_DNA"/>
</dbReference>
<evidence type="ECO:0000313" key="1">
    <source>
        <dbReference type="EMBL" id="CAI0557127.1"/>
    </source>
</evidence>